<dbReference type="InterPro" id="IPR050925">
    <property type="entry name" value="Rhomboid_protease_S54"/>
</dbReference>
<dbReference type="HOGENOM" id="CLU_055068_1_0_2"/>
<dbReference type="Proteomes" id="UP000008136">
    <property type="component" value="Chromosome"/>
</dbReference>
<reference evidence="12 13" key="1">
    <citation type="submission" date="2011-03" db="EMBL/GenBank/DDBJ databases">
        <title>The complete genome of Archaeoglobus veneficus SNP6.</title>
        <authorList>
            <consortium name="US DOE Joint Genome Institute (JGI-PGF)"/>
            <person name="Lucas S."/>
            <person name="Copeland A."/>
            <person name="Lapidus A."/>
            <person name="Bruce D."/>
            <person name="Goodwin L."/>
            <person name="Pitluck S."/>
            <person name="Kyrpides N."/>
            <person name="Mavromatis K."/>
            <person name="Pagani I."/>
            <person name="Ivanova N."/>
            <person name="Mikhailova N."/>
            <person name="Lu M."/>
            <person name="Detter J.C."/>
            <person name="Tapia R."/>
            <person name="Han C."/>
            <person name="Land M."/>
            <person name="Hauser L."/>
            <person name="Markowitz V."/>
            <person name="Cheng J.-F."/>
            <person name="Hugenholtz P."/>
            <person name="Woyke T."/>
            <person name="Wu D."/>
            <person name="Spring S."/>
            <person name="Brambilla E."/>
            <person name="Klenk H.-P."/>
            <person name="Eisen J.A."/>
        </authorList>
    </citation>
    <scope>NUCLEOTIDE SEQUENCE [LARGE SCALE GENOMIC DNA]</scope>
    <source>
        <strain>SNP6</strain>
    </source>
</reference>
<sequence>MKRCDYCGKEDWMPYQCSYCGGYFCSEHRLPEEHDCPGLKDDYWNVPVKVKRKRRVDVHKVNIPLPKPSGIAAYGYNNLIIGICTIMFFLSIILPVERFLALHPSYLFVMPWQIVTCIFLHGSFDHYLVNMIVLLFFGSELERRAGGNNYLKIFFLSGIAGNLAYLLFAYSTGELYPALGASGAIYGIMGTLAIIAPEIRVLFFFMIPMGIRTALLLFAAYDLFMLPFSAQTGVAHAAHLAGLLVGLYYGKKLRILRRWRMW</sequence>
<dbReference type="Gene3D" id="4.10.1110.10">
    <property type="entry name" value="AN1-like Zinc finger"/>
    <property type="match status" value="1"/>
</dbReference>
<proteinExistence type="inferred from homology"/>
<dbReference type="AlphaFoldDB" id="F2KMK1"/>
<evidence type="ECO:0000256" key="5">
    <source>
        <dbReference type="ARBA" id="ARBA00022771"/>
    </source>
</evidence>
<feature type="transmembrane region" description="Helical" evidence="10">
    <location>
        <begin position="113"/>
        <end position="138"/>
    </location>
</feature>
<feature type="transmembrane region" description="Helical" evidence="10">
    <location>
        <begin position="74"/>
        <end position="93"/>
    </location>
</feature>
<keyword evidence="3 10" id="KW-0812">Transmembrane</keyword>
<dbReference type="KEGG" id="ave:Arcve_1191"/>
<evidence type="ECO:0000313" key="13">
    <source>
        <dbReference type="Proteomes" id="UP000008136"/>
    </source>
</evidence>
<organism evidence="12 13">
    <name type="scientific">Archaeoglobus veneficus (strain DSM 11195 / SNP6)</name>
    <dbReference type="NCBI Taxonomy" id="693661"/>
    <lineage>
        <taxon>Archaea</taxon>
        <taxon>Methanobacteriati</taxon>
        <taxon>Methanobacteriota</taxon>
        <taxon>Archaeoglobi</taxon>
        <taxon>Archaeoglobales</taxon>
        <taxon>Archaeoglobaceae</taxon>
        <taxon>Archaeoglobus</taxon>
    </lineage>
</organism>
<dbReference type="Pfam" id="PF01694">
    <property type="entry name" value="Rhomboid"/>
    <property type="match status" value="1"/>
</dbReference>
<dbReference type="GO" id="GO:0016020">
    <property type="term" value="C:membrane"/>
    <property type="evidence" value="ECO:0007669"/>
    <property type="project" value="UniProtKB-SubCell"/>
</dbReference>
<dbReference type="InterPro" id="IPR022764">
    <property type="entry name" value="Peptidase_S54_rhomboid_dom"/>
</dbReference>
<keyword evidence="5" id="KW-0863">Zinc-finger</keyword>
<evidence type="ECO:0000256" key="10">
    <source>
        <dbReference type="SAM" id="Phobius"/>
    </source>
</evidence>
<dbReference type="Gene3D" id="1.20.1540.10">
    <property type="entry name" value="Rhomboid-like"/>
    <property type="match status" value="1"/>
</dbReference>
<gene>
    <name evidence="12" type="ordered locus">Arcve_1191</name>
</gene>
<evidence type="ECO:0000256" key="9">
    <source>
        <dbReference type="ARBA" id="ARBA00023136"/>
    </source>
</evidence>
<dbReference type="SUPFAM" id="SSF118310">
    <property type="entry name" value="AN1-like Zinc finger"/>
    <property type="match status" value="1"/>
</dbReference>
<dbReference type="RefSeq" id="WP_013683861.1">
    <property type="nucleotide sequence ID" value="NC_015320.1"/>
</dbReference>
<dbReference type="PROSITE" id="PS51039">
    <property type="entry name" value="ZF_AN1"/>
    <property type="match status" value="1"/>
</dbReference>
<keyword evidence="7" id="KW-0862">Zinc</keyword>
<keyword evidence="4" id="KW-0479">Metal-binding</keyword>
<feature type="transmembrane region" description="Helical" evidence="10">
    <location>
        <begin position="233"/>
        <end position="250"/>
    </location>
</feature>
<feature type="transmembrane region" description="Helical" evidence="10">
    <location>
        <begin position="150"/>
        <end position="170"/>
    </location>
</feature>
<evidence type="ECO:0000256" key="4">
    <source>
        <dbReference type="ARBA" id="ARBA00022723"/>
    </source>
</evidence>
<dbReference type="GO" id="GO:0008270">
    <property type="term" value="F:zinc ion binding"/>
    <property type="evidence" value="ECO:0007669"/>
    <property type="project" value="UniProtKB-KW"/>
</dbReference>
<evidence type="ECO:0000256" key="7">
    <source>
        <dbReference type="ARBA" id="ARBA00022833"/>
    </source>
</evidence>
<evidence type="ECO:0000256" key="3">
    <source>
        <dbReference type="ARBA" id="ARBA00022692"/>
    </source>
</evidence>
<feature type="transmembrane region" description="Helical" evidence="10">
    <location>
        <begin position="202"/>
        <end position="221"/>
    </location>
</feature>
<dbReference type="GeneID" id="10394308"/>
<comment type="similarity">
    <text evidence="2">Belongs to the peptidase S54 family.</text>
</comment>
<evidence type="ECO:0000256" key="2">
    <source>
        <dbReference type="ARBA" id="ARBA00009045"/>
    </source>
</evidence>
<dbReference type="InterPro" id="IPR000058">
    <property type="entry name" value="Znf_AN1"/>
</dbReference>
<dbReference type="PANTHER" id="PTHR43731">
    <property type="entry name" value="RHOMBOID PROTEASE"/>
    <property type="match status" value="1"/>
</dbReference>
<dbReference type="eggNOG" id="arCOG01769">
    <property type="taxonomic scope" value="Archaea"/>
</dbReference>
<dbReference type="EMBL" id="CP002588">
    <property type="protein sequence ID" value="AEA47198.1"/>
    <property type="molecule type" value="Genomic_DNA"/>
</dbReference>
<comment type="subcellular location">
    <subcellularLocation>
        <location evidence="1">Membrane</location>
        <topology evidence="1">Multi-pass membrane protein</topology>
    </subcellularLocation>
</comment>
<dbReference type="GO" id="GO:0004252">
    <property type="term" value="F:serine-type endopeptidase activity"/>
    <property type="evidence" value="ECO:0007669"/>
    <property type="project" value="InterPro"/>
</dbReference>
<feature type="domain" description="AN1-type" evidence="11">
    <location>
        <begin position="1"/>
        <end position="44"/>
    </location>
</feature>
<evidence type="ECO:0000256" key="8">
    <source>
        <dbReference type="ARBA" id="ARBA00022989"/>
    </source>
</evidence>
<dbReference type="InterPro" id="IPR035952">
    <property type="entry name" value="Rhomboid-like_sf"/>
</dbReference>
<name>F2KMK1_ARCVS</name>
<dbReference type="Pfam" id="PF01428">
    <property type="entry name" value="zf-AN1"/>
    <property type="match status" value="1"/>
</dbReference>
<dbReference type="eggNOG" id="arCOG01770">
    <property type="taxonomic scope" value="Archaea"/>
</dbReference>
<dbReference type="SUPFAM" id="SSF144091">
    <property type="entry name" value="Rhomboid-like"/>
    <property type="match status" value="1"/>
</dbReference>
<dbReference type="PANTHER" id="PTHR43731:SF14">
    <property type="entry name" value="PRESENILIN-ASSOCIATED RHOMBOID-LIKE PROTEIN, MITOCHONDRIAL"/>
    <property type="match status" value="1"/>
</dbReference>
<protein>
    <submittedName>
        <fullName evidence="12">Peptidase S54, rhomboid domain protein</fullName>
    </submittedName>
</protein>
<accession>F2KMK1</accession>
<dbReference type="SMART" id="SM00154">
    <property type="entry name" value="ZnF_AN1"/>
    <property type="match status" value="1"/>
</dbReference>
<evidence type="ECO:0000256" key="6">
    <source>
        <dbReference type="ARBA" id="ARBA00022801"/>
    </source>
</evidence>
<evidence type="ECO:0000313" key="12">
    <source>
        <dbReference type="EMBL" id="AEA47198.1"/>
    </source>
</evidence>
<keyword evidence="13" id="KW-1185">Reference proteome</keyword>
<evidence type="ECO:0000259" key="11">
    <source>
        <dbReference type="PROSITE" id="PS51039"/>
    </source>
</evidence>
<evidence type="ECO:0000256" key="1">
    <source>
        <dbReference type="ARBA" id="ARBA00004141"/>
    </source>
</evidence>
<dbReference type="STRING" id="693661.Arcve_1191"/>
<dbReference type="InterPro" id="IPR035896">
    <property type="entry name" value="AN1-like_Znf"/>
</dbReference>
<keyword evidence="6" id="KW-0378">Hydrolase</keyword>
<keyword evidence="9 10" id="KW-0472">Membrane</keyword>
<keyword evidence="8 10" id="KW-1133">Transmembrane helix</keyword>
<feature type="transmembrane region" description="Helical" evidence="10">
    <location>
        <begin position="176"/>
        <end position="195"/>
    </location>
</feature>